<evidence type="ECO:0000256" key="3">
    <source>
        <dbReference type="ARBA" id="ARBA00022692"/>
    </source>
</evidence>
<feature type="transmembrane region" description="Helical" evidence="6">
    <location>
        <begin position="207"/>
        <end position="234"/>
    </location>
</feature>
<proteinExistence type="predicted"/>
<evidence type="ECO:0000256" key="4">
    <source>
        <dbReference type="ARBA" id="ARBA00022989"/>
    </source>
</evidence>
<gene>
    <name evidence="7" type="ORF">HMPREF9303_2474</name>
</gene>
<dbReference type="Pfam" id="PF01810">
    <property type="entry name" value="LysE"/>
    <property type="match status" value="1"/>
</dbReference>
<evidence type="ECO:0000313" key="7">
    <source>
        <dbReference type="EMBL" id="EGC87119.1"/>
    </source>
</evidence>
<keyword evidence="2" id="KW-1003">Cell membrane</keyword>
<feature type="transmembrane region" description="Helical" evidence="6">
    <location>
        <begin position="174"/>
        <end position="195"/>
    </location>
</feature>
<dbReference type="PANTHER" id="PTHR30086:SF20">
    <property type="entry name" value="ARGININE EXPORTER PROTEIN ARGO-RELATED"/>
    <property type="match status" value="1"/>
</dbReference>
<protein>
    <submittedName>
        <fullName evidence="7">Translocator protein, LysE family</fullName>
    </submittedName>
</protein>
<keyword evidence="4 6" id="KW-1133">Transmembrane helix</keyword>
<feature type="transmembrane region" description="Helical" evidence="6">
    <location>
        <begin position="63"/>
        <end position="90"/>
    </location>
</feature>
<dbReference type="PANTHER" id="PTHR30086">
    <property type="entry name" value="ARGININE EXPORTER PROTEIN ARGO"/>
    <property type="match status" value="1"/>
</dbReference>
<comment type="caution">
    <text evidence="7">The sequence shown here is derived from an EMBL/GenBank/DDBJ whole genome shotgun (WGS) entry which is preliminary data.</text>
</comment>
<evidence type="ECO:0000256" key="6">
    <source>
        <dbReference type="SAM" id="Phobius"/>
    </source>
</evidence>
<keyword evidence="5 6" id="KW-0472">Membrane</keyword>
<dbReference type="Proteomes" id="UP000003155">
    <property type="component" value="Unassembled WGS sequence"/>
</dbReference>
<reference evidence="7 8" key="1">
    <citation type="submission" date="2011-02" db="EMBL/GenBank/DDBJ databases">
        <authorList>
            <person name="Durkin A.S."/>
            <person name="Madupu R."/>
            <person name="Torralba M."/>
            <person name="Gillis M."/>
            <person name="Methe B."/>
            <person name="Sutton G."/>
            <person name="Nelson K.E."/>
        </authorList>
    </citation>
    <scope>NUCLEOTIDE SEQUENCE [LARGE SCALE GENOMIC DNA]</scope>
    <source>
        <strain evidence="7 8">CRIS 18C-A</strain>
    </source>
</reference>
<comment type="subcellular location">
    <subcellularLocation>
        <location evidence="1">Cell membrane</location>
        <topology evidence="1">Multi-pass membrane protein</topology>
    </subcellularLocation>
</comment>
<sequence>MLISYYFCNFALKITSMQFPIQLDILDFIFKGLLIGIIASAPMGPVGILCIQRTLNKGRWYGFITGIGAAVSDTLYALVVALGMGFIVSFLKNPTYQLVLQISGSVILLLFGIYCFKSNPMKKMHQSGKTKGTIFQNGLTAFLVTFSNPLIIFLFMATFAQFAFIQPHRMFETILGFTCIPIGALLWWYGLTWLVDKIRGKFDVNGILIINKVIGAIVIIFSIIILLGTIFNLYHLPSYY</sequence>
<keyword evidence="3 6" id="KW-0812">Transmembrane</keyword>
<feature type="transmembrane region" description="Helical" evidence="6">
    <location>
        <begin position="28"/>
        <end position="51"/>
    </location>
</feature>
<accession>F0H4Z1</accession>
<name>F0H4Z1_9BACT</name>
<evidence type="ECO:0000256" key="2">
    <source>
        <dbReference type="ARBA" id="ARBA00022475"/>
    </source>
</evidence>
<dbReference type="GO" id="GO:0015171">
    <property type="term" value="F:amino acid transmembrane transporter activity"/>
    <property type="evidence" value="ECO:0007669"/>
    <property type="project" value="TreeGrafter"/>
</dbReference>
<evidence type="ECO:0000313" key="8">
    <source>
        <dbReference type="Proteomes" id="UP000003155"/>
    </source>
</evidence>
<feature type="transmembrane region" description="Helical" evidence="6">
    <location>
        <begin position="96"/>
        <end position="116"/>
    </location>
</feature>
<organism evidence="7 8">
    <name type="scientific">Prevotella denticola CRIS 18C-A</name>
    <dbReference type="NCBI Taxonomy" id="944557"/>
    <lineage>
        <taxon>Bacteria</taxon>
        <taxon>Pseudomonadati</taxon>
        <taxon>Bacteroidota</taxon>
        <taxon>Bacteroidia</taxon>
        <taxon>Bacteroidales</taxon>
        <taxon>Prevotellaceae</taxon>
        <taxon>Prevotella</taxon>
    </lineage>
</organism>
<evidence type="ECO:0000256" key="5">
    <source>
        <dbReference type="ARBA" id="ARBA00023136"/>
    </source>
</evidence>
<feature type="transmembrane region" description="Helical" evidence="6">
    <location>
        <begin position="137"/>
        <end position="162"/>
    </location>
</feature>
<dbReference type="EMBL" id="AEXO01000026">
    <property type="protein sequence ID" value="EGC87119.1"/>
    <property type="molecule type" value="Genomic_DNA"/>
</dbReference>
<evidence type="ECO:0000256" key="1">
    <source>
        <dbReference type="ARBA" id="ARBA00004651"/>
    </source>
</evidence>
<dbReference type="GO" id="GO:0005886">
    <property type="term" value="C:plasma membrane"/>
    <property type="evidence" value="ECO:0007669"/>
    <property type="project" value="UniProtKB-SubCell"/>
</dbReference>
<keyword evidence="8" id="KW-1185">Reference proteome</keyword>
<dbReference type="AlphaFoldDB" id="F0H4Z1"/>
<dbReference type="InterPro" id="IPR001123">
    <property type="entry name" value="LeuE-type"/>
</dbReference>